<evidence type="ECO:0000313" key="1">
    <source>
        <dbReference type="EMBL" id="AGO48421.1"/>
    </source>
</evidence>
<dbReference type="Proteomes" id="UP000014711">
    <property type="component" value="Segment"/>
</dbReference>
<reference evidence="2" key="2">
    <citation type="submission" date="2013-03" db="EMBL/GenBank/DDBJ databases">
        <title>The Cellulophaga phages: a novel, diverse, and globally ubiquitous model system.</title>
        <authorList>
            <person name="Holmfeldt K."/>
            <person name="Solonenko N."/>
            <person name="Shah M."/>
            <person name="Corrier K."/>
            <person name="Riemann L."/>
            <person name="VerBerkmoes N.C."/>
            <person name="Sullivan M.B."/>
        </authorList>
    </citation>
    <scope>NUCLEOTIDE SEQUENCE [LARGE SCALE GENOMIC DNA]</scope>
</reference>
<gene>
    <name evidence="1" type="ORF">Phi10:1_gp080</name>
</gene>
<dbReference type="KEGG" id="vg:16796957"/>
<dbReference type="Gene3D" id="1.10.3230.30">
    <property type="entry name" value="Phage gp6-like head-tail connector protein"/>
    <property type="match status" value="1"/>
</dbReference>
<proteinExistence type="predicted"/>
<dbReference type="GeneID" id="16796957"/>
<organism evidence="1 2">
    <name type="scientific">Cellulophaga phage phi10:1</name>
    <dbReference type="NCBI Taxonomy" id="1327981"/>
    <lineage>
        <taxon>Viruses</taxon>
        <taxon>Duplodnaviria</taxon>
        <taxon>Heunggongvirae</taxon>
        <taxon>Uroviricota</taxon>
        <taxon>Caudoviricetes</taxon>
        <taxon>Assiduviridae</taxon>
        <taxon>Cebadecemvirus</taxon>
        <taxon>Cebadecemvirus phi10una</taxon>
    </lineage>
</organism>
<reference evidence="1 2" key="1">
    <citation type="journal article" date="2013" name="Proc. Natl. Acad. Sci. U.S.A.">
        <title>Twelve previously unknown phage genera are ubiquitous in global oceans.</title>
        <authorList>
            <person name="Holmfeldt K."/>
            <person name="Solonenko N."/>
            <person name="Shah M."/>
            <person name="Corrier K."/>
            <person name="Riemann L."/>
            <person name="Verberkmoes N.C."/>
            <person name="Sullivan M.B."/>
        </authorList>
    </citation>
    <scope>NUCLEOTIDE SEQUENCE [LARGE SCALE GENOMIC DNA]</scope>
    <source>
        <strain evidence="1">Phi10:1</strain>
    </source>
</reference>
<sequence length="150" mass="17350">MTHLEVISLDDAKDYLGVDDTSRDTEINRMIKSAISYVEKHTQHHLVEKTKTYGTQTGCIRVYDYPIVSTDNTTHSVDVKNGYSVYNNYSVNSIDLVLGYNTLDDVPSELVEAAYILIKFFFYEQDKMEEKGRVPFVVEQILESYKRFLI</sequence>
<dbReference type="Pfam" id="PF05135">
    <property type="entry name" value="Phage_connect_1"/>
    <property type="match status" value="1"/>
</dbReference>
<keyword evidence="2" id="KW-1185">Reference proteome</keyword>
<dbReference type="EMBL" id="KC821618">
    <property type="protein sequence ID" value="AGO48421.1"/>
    <property type="molecule type" value="Genomic_DNA"/>
</dbReference>
<dbReference type="CDD" id="cd08054">
    <property type="entry name" value="gp6"/>
    <property type="match status" value="1"/>
</dbReference>
<dbReference type="RefSeq" id="YP_008241999.1">
    <property type="nucleotide sequence ID" value="NC_021802.1"/>
</dbReference>
<evidence type="ECO:0000313" key="2">
    <source>
        <dbReference type="Proteomes" id="UP000014711"/>
    </source>
</evidence>
<name>R9ZZ82_9CAUD</name>
<dbReference type="InterPro" id="IPR021146">
    <property type="entry name" value="Phage_gp6-like_head-tail"/>
</dbReference>
<protein>
    <submittedName>
        <fullName evidence="1">Head-tail connector protein</fullName>
    </submittedName>
</protein>
<accession>R9ZZ82</accession>